<organism evidence="2 3">
    <name type="scientific">Flavobacterium cheonanense</name>
    <dbReference type="NCBI Taxonomy" id="706183"/>
    <lineage>
        <taxon>Bacteria</taxon>
        <taxon>Pseudomonadati</taxon>
        <taxon>Bacteroidota</taxon>
        <taxon>Flavobacteriia</taxon>
        <taxon>Flavobacteriales</taxon>
        <taxon>Flavobacteriaceae</taxon>
        <taxon>Flavobacterium</taxon>
    </lineage>
</organism>
<reference evidence="3" key="1">
    <citation type="journal article" date="2019" name="Int. J. Syst. Evol. Microbiol.">
        <title>The Global Catalogue of Microorganisms (GCM) 10K type strain sequencing project: providing services to taxonomists for standard genome sequencing and annotation.</title>
        <authorList>
            <consortium name="The Broad Institute Genomics Platform"/>
            <consortium name="The Broad Institute Genome Sequencing Center for Infectious Disease"/>
            <person name="Wu L."/>
            <person name="Ma J."/>
        </authorList>
    </citation>
    <scope>NUCLEOTIDE SEQUENCE [LARGE SCALE GENOMIC DNA]</scope>
    <source>
        <strain evidence="3">JCM 17069</strain>
    </source>
</reference>
<gene>
    <name evidence="2" type="ORF">GCM10022389_01890</name>
</gene>
<keyword evidence="3" id="KW-1185">Reference proteome</keyword>
<proteinExistence type="predicted"/>
<keyword evidence="1" id="KW-0175">Coiled coil</keyword>
<dbReference type="EMBL" id="BAABCT010000001">
    <property type="protein sequence ID" value="GAA4061083.1"/>
    <property type="molecule type" value="Genomic_DNA"/>
</dbReference>
<protein>
    <submittedName>
        <fullName evidence="2">Uncharacterized protein</fullName>
    </submittedName>
</protein>
<feature type="coiled-coil region" evidence="1">
    <location>
        <begin position="15"/>
        <end position="42"/>
    </location>
</feature>
<evidence type="ECO:0000313" key="3">
    <source>
        <dbReference type="Proteomes" id="UP001500367"/>
    </source>
</evidence>
<dbReference type="RefSeq" id="WP_344814959.1">
    <property type="nucleotide sequence ID" value="NZ_BAABCT010000001.1"/>
</dbReference>
<comment type="caution">
    <text evidence="2">The sequence shown here is derived from an EMBL/GenBank/DDBJ whole genome shotgun (WGS) entry which is preliminary data.</text>
</comment>
<evidence type="ECO:0000313" key="2">
    <source>
        <dbReference type="EMBL" id="GAA4061083.1"/>
    </source>
</evidence>
<dbReference type="Proteomes" id="UP001500367">
    <property type="component" value="Unassembled WGS sequence"/>
</dbReference>
<name>A0ABP7V9E2_9FLAO</name>
<accession>A0ABP7V9E2</accession>
<sequence>MNVLIKDEQLNGTVTNQFEIEIERLSITIQELIEKRVTHEIEIYNKKFPDYFNGLVKPSDAERTLNGFKLKPKQIIDVEKQIYVALDAFQKNGFFILVDNQQLEELSQIVNLNNQSIISFVKLTPLVGG</sequence>
<evidence type="ECO:0000256" key="1">
    <source>
        <dbReference type="SAM" id="Coils"/>
    </source>
</evidence>